<accession>A0A7K0DIC0</accession>
<dbReference type="OrthoDB" id="4560890at2"/>
<organism evidence="1 2">
    <name type="scientific">Nocardia aurantia</name>
    <dbReference type="NCBI Taxonomy" id="2585199"/>
    <lineage>
        <taxon>Bacteria</taxon>
        <taxon>Bacillati</taxon>
        <taxon>Actinomycetota</taxon>
        <taxon>Actinomycetes</taxon>
        <taxon>Mycobacteriales</taxon>
        <taxon>Nocardiaceae</taxon>
        <taxon>Nocardia</taxon>
    </lineage>
</organism>
<protein>
    <submittedName>
        <fullName evidence="1">Uncharacterized protein</fullName>
    </submittedName>
</protein>
<keyword evidence="2" id="KW-1185">Reference proteome</keyword>
<reference evidence="1 2" key="1">
    <citation type="submission" date="2019-10" db="EMBL/GenBank/DDBJ databases">
        <title>Nocardia macrotermitis sp. nov. and Nocardia aurantia sp. nov., isolated from the gut of fungus growing-termite Macrotermes natalensis.</title>
        <authorList>
            <person name="Benndorf R."/>
            <person name="Schwitalla J."/>
            <person name="Martin K."/>
            <person name="De Beer W."/>
            <person name="Kaster A.-K."/>
            <person name="Vollmers J."/>
            <person name="Poulsen M."/>
            <person name="Beemelmanns C."/>
        </authorList>
    </citation>
    <scope>NUCLEOTIDE SEQUENCE [LARGE SCALE GENOMIC DNA]</scope>
    <source>
        <strain evidence="1 2">RB56</strain>
    </source>
</reference>
<comment type="caution">
    <text evidence="1">The sequence shown here is derived from an EMBL/GenBank/DDBJ whole genome shotgun (WGS) entry which is preliminary data.</text>
</comment>
<gene>
    <name evidence="1" type="ORF">NRB56_09640</name>
</gene>
<evidence type="ECO:0000313" key="2">
    <source>
        <dbReference type="Proteomes" id="UP000431401"/>
    </source>
</evidence>
<dbReference type="Proteomes" id="UP000431401">
    <property type="component" value="Unassembled WGS sequence"/>
</dbReference>
<dbReference type="EMBL" id="WEGI01000002">
    <property type="protein sequence ID" value="MQY25407.1"/>
    <property type="molecule type" value="Genomic_DNA"/>
</dbReference>
<proteinExistence type="predicted"/>
<name>A0A7K0DIC0_9NOCA</name>
<dbReference type="AlphaFoldDB" id="A0A7K0DIC0"/>
<sequence>MPKRISDVSLHVYVTPETLERVVATVRRVVDDHVADRDVFAWRFTLPVDTDHHAHMMLETRWRLDNPGTEPVAHGTYEIALSLVGPPDLLTEADLSSLERQLVQGISKGHGCGATAVPYVLHASSRDSFDLEEHAELEHLTSF</sequence>
<dbReference type="RefSeq" id="WP_153339271.1">
    <property type="nucleotide sequence ID" value="NZ_WEGI01000002.1"/>
</dbReference>
<evidence type="ECO:0000313" key="1">
    <source>
        <dbReference type="EMBL" id="MQY25407.1"/>
    </source>
</evidence>